<dbReference type="Proteomes" id="UP001162483">
    <property type="component" value="Unassembled WGS sequence"/>
</dbReference>
<comment type="caution">
    <text evidence="2">The sequence shown here is derived from an EMBL/GenBank/DDBJ whole genome shotgun (WGS) entry which is preliminary data.</text>
</comment>
<evidence type="ECO:0000256" key="1">
    <source>
        <dbReference type="SAM" id="MobiDB-lite"/>
    </source>
</evidence>
<feature type="compositionally biased region" description="Gly residues" evidence="1">
    <location>
        <begin position="11"/>
        <end position="20"/>
    </location>
</feature>
<feature type="non-terminal residue" evidence="2">
    <location>
        <position position="1"/>
    </location>
</feature>
<protein>
    <submittedName>
        <fullName evidence="2">Uncharacterized protein</fullName>
    </submittedName>
</protein>
<keyword evidence="3" id="KW-1185">Reference proteome</keyword>
<sequence length="96" mass="10188">VSGPQAERGRAPGGATGAGGPPERRAPDPQVGDTGLGALRRSGGRRTPRWSDRSRASGGVNWRCGPWHWSEGWAAEQRAPVTRHQQVIWQGSGLGL</sequence>
<name>A0ABN9C2J6_9NEOB</name>
<organism evidence="2 3">
    <name type="scientific">Staurois parvus</name>
    <dbReference type="NCBI Taxonomy" id="386267"/>
    <lineage>
        <taxon>Eukaryota</taxon>
        <taxon>Metazoa</taxon>
        <taxon>Chordata</taxon>
        <taxon>Craniata</taxon>
        <taxon>Vertebrata</taxon>
        <taxon>Euteleostomi</taxon>
        <taxon>Amphibia</taxon>
        <taxon>Batrachia</taxon>
        <taxon>Anura</taxon>
        <taxon>Neobatrachia</taxon>
        <taxon>Ranoidea</taxon>
        <taxon>Ranidae</taxon>
        <taxon>Staurois</taxon>
    </lineage>
</organism>
<proteinExistence type="predicted"/>
<dbReference type="EMBL" id="CATNWA010007380">
    <property type="protein sequence ID" value="CAI9553941.1"/>
    <property type="molecule type" value="Genomic_DNA"/>
</dbReference>
<feature type="region of interest" description="Disordered" evidence="1">
    <location>
        <begin position="1"/>
        <end position="61"/>
    </location>
</feature>
<evidence type="ECO:0000313" key="2">
    <source>
        <dbReference type="EMBL" id="CAI9553941.1"/>
    </source>
</evidence>
<evidence type="ECO:0000313" key="3">
    <source>
        <dbReference type="Proteomes" id="UP001162483"/>
    </source>
</evidence>
<feature type="non-terminal residue" evidence="2">
    <location>
        <position position="96"/>
    </location>
</feature>
<reference evidence="2" key="1">
    <citation type="submission" date="2023-05" db="EMBL/GenBank/DDBJ databases">
        <authorList>
            <person name="Stuckert A."/>
        </authorList>
    </citation>
    <scope>NUCLEOTIDE SEQUENCE</scope>
</reference>
<gene>
    <name evidence="2" type="ORF">SPARVUS_LOCUS4120587</name>
</gene>
<accession>A0ABN9C2J6</accession>